<dbReference type="GO" id="GO:0016787">
    <property type="term" value="F:hydrolase activity"/>
    <property type="evidence" value="ECO:0007669"/>
    <property type="project" value="UniProtKB-KW"/>
</dbReference>
<keyword evidence="10" id="KW-1185">Reference proteome</keyword>
<keyword evidence="7" id="KW-0624">Polysaccharide degradation</keyword>
<name>A0ABU3QZK8_9GAMM</name>
<feature type="signal peptide" evidence="8">
    <location>
        <begin position="1"/>
        <end position="20"/>
    </location>
</feature>
<dbReference type="Gene3D" id="1.50.10.10">
    <property type="match status" value="1"/>
</dbReference>
<evidence type="ECO:0000256" key="5">
    <source>
        <dbReference type="ARBA" id="ARBA00023001"/>
    </source>
</evidence>
<keyword evidence="8" id="KW-0732">Signal</keyword>
<comment type="similarity">
    <text evidence="2">Belongs to the glycosyl hydrolase 8 (cellulase D) family.</text>
</comment>
<dbReference type="Pfam" id="PF01270">
    <property type="entry name" value="Glyco_hydro_8"/>
    <property type="match status" value="1"/>
</dbReference>
<dbReference type="Proteomes" id="UP001257914">
    <property type="component" value="Unassembled WGS sequence"/>
</dbReference>
<accession>A0ABU3QZK8</accession>
<keyword evidence="4 9" id="KW-0378">Hydrolase</keyword>
<evidence type="ECO:0000256" key="8">
    <source>
        <dbReference type="SAM" id="SignalP"/>
    </source>
</evidence>
<evidence type="ECO:0000256" key="3">
    <source>
        <dbReference type="ARBA" id="ARBA00012601"/>
    </source>
</evidence>
<proteinExistence type="inferred from homology"/>
<evidence type="ECO:0000256" key="1">
    <source>
        <dbReference type="ARBA" id="ARBA00000966"/>
    </source>
</evidence>
<evidence type="ECO:0000256" key="6">
    <source>
        <dbReference type="ARBA" id="ARBA00023295"/>
    </source>
</evidence>
<organism evidence="9 10">
    <name type="scientific">Psychrosphaera aquimarina</name>
    <dbReference type="NCBI Taxonomy" id="2044854"/>
    <lineage>
        <taxon>Bacteria</taxon>
        <taxon>Pseudomonadati</taxon>
        <taxon>Pseudomonadota</taxon>
        <taxon>Gammaproteobacteria</taxon>
        <taxon>Alteromonadales</taxon>
        <taxon>Pseudoalteromonadaceae</taxon>
        <taxon>Psychrosphaera</taxon>
    </lineage>
</organism>
<comment type="caution">
    <text evidence="9">The sequence shown here is derived from an EMBL/GenBank/DDBJ whole genome shotgun (WGS) entry which is preliminary data.</text>
</comment>
<dbReference type="EMBL" id="JAWCUA010000007">
    <property type="protein sequence ID" value="MDU0112855.1"/>
    <property type="molecule type" value="Genomic_DNA"/>
</dbReference>
<evidence type="ECO:0000256" key="4">
    <source>
        <dbReference type="ARBA" id="ARBA00022801"/>
    </source>
</evidence>
<evidence type="ECO:0000313" key="10">
    <source>
        <dbReference type="Proteomes" id="UP001257914"/>
    </source>
</evidence>
<reference evidence="9 10" key="1">
    <citation type="submission" date="2023-10" db="EMBL/GenBank/DDBJ databases">
        <title>Psychrosphaera aquimaarina strain SW33 isolated from seawater.</title>
        <authorList>
            <person name="Bayburt H."/>
            <person name="Kim J.M."/>
            <person name="Choi B.J."/>
            <person name="Jeon C.O."/>
        </authorList>
    </citation>
    <scope>NUCLEOTIDE SEQUENCE [LARGE SCALE GENOMIC DNA]</scope>
    <source>
        <strain evidence="9 10">KCTC 52743</strain>
    </source>
</reference>
<gene>
    <name evidence="9" type="ORF">RT723_07555</name>
</gene>
<protein>
    <recommendedName>
        <fullName evidence="3">cellulase</fullName>
        <ecNumber evidence="3">3.2.1.4</ecNumber>
    </recommendedName>
</protein>
<evidence type="ECO:0000313" key="9">
    <source>
        <dbReference type="EMBL" id="MDU0112855.1"/>
    </source>
</evidence>
<keyword evidence="6" id="KW-0326">Glycosidase</keyword>
<dbReference type="InterPro" id="IPR008928">
    <property type="entry name" value="6-hairpin_glycosidase_sf"/>
</dbReference>
<evidence type="ECO:0000256" key="2">
    <source>
        <dbReference type="ARBA" id="ARBA00009209"/>
    </source>
</evidence>
<keyword evidence="7" id="KW-0119">Carbohydrate metabolism</keyword>
<feature type="chain" id="PRO_5046471954" description="cellulase" evidence="8">
    <location>
        <begin position="21"/>
        <end position="67"/>
    </location>
</feature>
<evidence type="ECO:0000256" key="7">
    <source>
        <dbReference type="ARBA" id="ARBA00023326"/>
    </source>
</evidence>
<keyword evidence="5" id="KW-0136">Cellulose degradation</keyword>
<comment type="catalytic activity">
    <reaction evidence="1">
        <text>Endohydrolysis of (1-&gt;4)-beta-D-glucosidic linkages in cellulose, lichenin and cereal beta-D-glucans.</text>
        <dbReference type="EC" id="3.2.1.4"/>
    </reaction>
</comment>
<dbReference type="SUPFAM" id="SSF48208">
    <property type="entry name" value="Six-hairpin glycosidases"/>
    <property type="match status" value="1"/>
</dbReference>
<dbReference type="EC" id="3.2.1.4" evidence="3"/>
<dbReference type="InterPro" id="IPR002037">
    <property type="entry name" value="Glyco_hydro_8"/>
</dbReference>
<sequence length="67" mass="7665">MKLRGLLMGFTLVLSLSVFSEEAAKNWPLWQFFQTQFITESGRVNDPYGGKNITTSEGQSYALFLLW</sequence>
<dbReference type="InterPro" id="IPR012341">
    <property type="entry name" value="6hp_glycosidase-like_sf"/>
</dbReference>